<dbReference type="RefSeq" id="WP_200189358.1">
    <property type="nucleotide sequence ID" value="NZ_NRRH01000032.1"/>
</dbReference>
<evidence type="ECO:0000313" key="2">
    <source>
        <dbReference type="Proteomes" id="UP000295247"/>
    </source>
</evidence>
<evidence type="ECO:0000313" key="1">
    <source>
        <dbReference type="EMBL" id="TCW36388.1"/>
    </source>
</evidence>
<gene>
    <name evidence="1" type="ORF">EDC29_104176</name>
</gene>
<proteinExistence type="predicted"/>
<dbReference type="AlphaFoldDB" id="A0A4R4ABI9"/>
<name>A0A4R4ABI9_MARGR</name>
<dbReference type="EMBL" id="SMDC01000004">
    <property type="protein sequence ID" value="TCW36388.1"/>
    <property type="molecule type" value="Genomic_DNA"/>
</dbReference>
<dbReference type="Proteomes" id="UP000295247">
    <property type="component" value="Unassembled WGS sequence"/>
</dbReference>
<organism evidence="1 2">
    <name type="scientific">Marichromatium gracile</name>
    <name type="common">Chromatium gracile</name>
    <dbReference type="NCBI Taxonomy" id="1048"/>
    <lineage>
        <taxon>Bacteria</taxon>
        <taxon>Pseudomonadati</taxon>
        <taxon>Pseudomonadota</taxon>
        <taxon>Gammaproteobacteria</taxon>
        <taxon>Chromatiales</taxon>
        <taxon>Chromatiaceae</taxon>
        <taxon>Marichromatium</taxon>
    </lineage>
</organism>
<accession>A0A4R4ABI9</accession>
<comment type="caution">
    <text evidence="1">The sequence shown here is derived from an EMBL/GenBank/DDBJ whole genome shotgun (WGS) entry which is preliminary data.</text>
</comment>
<reference evidence="1 2" key="1">
    <citation type="submission" date="2019-03" db="EMBL/GenBank/DDBJ databases">
        <title>Genomic Encyclopedia of Type Strains, Phase IV (KMG-IV): sequencing the most valuable type-strain genomes for metagenomic binning, comparative biology and taxonomic classification.</title>
        <authorList>
            <person name="Goeker M."/>
        </authorList>
    </citation>
    <scope>NUCLEOTIDE SEQUENCE [LARGE SCALE GENOMIC DNA]</scope>
    <source>
        <strain evidence="1 2">DSM 203</strain>
    </source>
</reference>
<sequence>MSAGRAAECGGDLVDIGYIERDEIRPWVAAAFDLAQLREAQRAFLDKQHVGRIVIRVAHPEIAR</sequence>
<evidence type="ECO:0008006" key="3">
    <source>
        <dbReference type="Google" id="ProtNLM"/>
    </source>
</evidence>
<protein>
    <recommendedName>
        <fullName evidence="3">Zinc-binding alcohol dehydrogenase family protein</fullName>
    </recommendedName>
</protein>
<dbReference type="Gene3D" id="3.90.180.10">
    <property type="entry name" value="Medium-chain alcohol dehydrogenases, catalytic domain"/>
    <property type="match status" value="1"/>
</dbReference>